<dbReference type="GO" id="GO:0003677">
    <property type="term" value="F:DNA binding"/>
    <property type="evidence" value="ECO:0007669"/>
    <property type="project" value="UniProtKB-KW"/>
</dbReference>
<evidence type="ECO:0000313" key="3">
    <source>
        <dbReference type="EMBL" id="KAF2798826.1"/>
    </source>
</evidence>
<accession>A0A6A6XQI3</accession>
<gene>
    <name evidence="3" type="ORF">K505DRAFT_232451</name>
</gene>
<feature type="domain" description="HTH CENPB-type" evidence="2">
    <location>
        <begin position="46"/>
        <end position="120"/>
    </location>
</feature>
<name>A0A6A6XQI3_9PLEO</name>
<keyword evidence="1" id="KW-0238">DNA-binding</keyword>
<dbReference type="InterPro" id="IPR006600">
    <property type="entry name" value="HTH_CenpB_DNA-bd_dom"/>
</dbReference>
<organism evidence="3 4">
    <name type="scientific">Melanomma pulvis-pyrius CBS 109.77</name>
    <dbReference type="NCBI Taxonomy" id="1314802"/>
    <lineage>
        <taxon>Eukaryota</taxon>
        <taxon>Fungi</taxon>
        <taxon>Dikarya</taxon>
        <taxon>Ascomycota</taxon>
        <taxon>Pezizomycotina</taxon>
        <taxon>Dothideomycetes</taxon>
        <taxon>Pleosporomycetidae</taxon>
        <taxon>Pleosporales</taxon>
        <taxon>Melanommataceae</taxon>
        <taxon>Melanomma</taxon>
    </lineage>
</organism>
<protein>
    <recommendedName>
        <fullName evidence="2">HTH CENPB-type domain-containing protein</fullName>
    </recommendedName>
</protein>
<evidence type="ECO:0000313" key="4">
    <source>
        <dbReference type="Proteomes" id="UP000799757"/>
    </source>
</evidence>
<evidence type="ECO:0000256" key="1">
    <source>
        <dbReference type="ARBA" id="ARBA00023125"/>
    </source>
</evidence>
<dbReference type="EMBL" id="MU001776">
    <property type="protein sequence ID" value="KAF2798826.1"/>
    <property type="molecule type" value="Genomic_DNA"/>
</dbReference>
<sequence length="126" mass="14270">MDRASQALAEALFTDGPRSYRAVAEKSNVPRSTLHRRKHGGVSKETKAQLQQYLTLEEEKVLVTFLLPMASFGQPVQIKYILSLAYSIARQRSTTNKPTKPPGKNWARAFGKRHPELRARIVRPID</sequence>
<keyword evidence="4" id="KW-1185">Reference proteome</keyword>
<proteinExistence type="predicted"/>
<reference evidence="3" key="1">
    <citation type="journal article" date="2020" name="Stud. Mycol.">
        <title>101 Dothideomycetes genomes: a test case for predicting lifestyles and emergence of pathogens.</title>
        <authorList>
            <person name="Haridas S."/>
            <person name="Albert R."/>
            <person name="Binder M."/>
            <person name="Bloem J."/>
            <person name="Labutti K."/>
            <person name="Salamov A."/>
            <person name="Andreopoulos B."/>
            <person name="Baker S."/>
            <person name="Barry K."/>
            <person name="Bills G."/>
            <person name="Bluhm B."/>
            <person name="Cannon C."/>
            <person name="Castanera R."/>
            <person name="Culley D."/>
            <person name="Daum C."/>
            <person name="Ezra D."/>
            <person name="Gonzalez J."/>
            <person name="Henrissat B."/>
            <person name="Kuo A."/>
            <person name="Liang C."/>
            <person name="Lipzen A."/>
            <person name="Lutzoni F."/>
            <person name="Magnuson J."/>
            <person name="Mondo S."/>
            <person name="Nolan M."/>
            <person name="Ohm R."/>
            <person name="Pangilinan J."/>
            <person name="Park H.-J."/>
            <person name="Ramirez L."/>
            <person name="Alfaro M."/>
            <person name="Sun H."/>
            <person name="Tritt A."/>
            <person name="Yoshinaga Y."/>
            <person name="Zwiers L.-H."/>
            <person name="Turgeon B."/>
            <person name="Goodwin S."/>
            <person name="Spatafora J."/>
            <person name="Crous P."/>
            <person name="Grigoriev I."/>
        </authorList>
    </citation>
    <scope>NUCLEOTIDE SEQUENCE</scope>
    <source>
        <strain evidence="3">CBS 109.77</strain>
    </source>
</reference>
<dbReference type="OrthoDB" id="5420958at2759"/>
<dbReference type="PROSITE" id="PS51253">
    <property type="entry name" value="HTH_CENPB"/>
    <property type="match status" value="1"/>
</dbReference>
<evidence type="ECO:0000259" key="2">
    <source>
        <dbReference type="PROSITE" id="PS51253"/>
    </source>
</evidence>
<dbReference type="Proteomes" id="UP000799757">
    <property type="component" value="Unassembled WGS sequence"/>
</dbReference>
<dbReference type="AlphaFoldDB" id="A0A6A6XQI3"/>